<protein>
    <submittedName>
        <fullName evidence="2">II family cellulose-binding protein</fullName>
    </submittedName>
</protein>
<dbReference type="RefSeq" id="WP_079219350.1">
    <property type="nucleotide sequence ID" value="NZ_CP018845.1"/>
</dbReference>
<evidence type="ECO:0000313" key="2">
    <source>
        <dbReference type="EMBL" id="OWY29038.1"/>
    </source>
</evidence>
<evidence type="ECO:0000313" key="3">
    <source>
        <dbReference type="Proteomes" id="UP000197596"/>
    </source>
</evidence>
<keyword evidence="1" id="KW-0812">Transmembrane</keyword>
<dbReference type="EMBL" id="NJGU01000006">
    <property type="protein sequence ID" value="OWY29038.1"/>
    <property type="molecule type" value="Genomic_DNA"/>
</dbReference>
<proteinExistence type="predicted"/>
<name>A0A246WRL8_9BURK</name>
<keyword evidence="1" id="KW-0472">Membrane</keyword>
<dbReference type="Proteomes" id="UP000197596">
    <property type="component" value="Unassembled WGS sequence"/>
</dbReference>
<keyword evidence="1" id="KW-1133">Transmembrane helix</keyword>
<feature type="transmembrane region" description="Helical" evidence="1">
    <location>
        <begin position="63"/>
        <end position="84"/>
    </location>
</feature>
<reference evidence="2 3" key="1">
    <citation type="submission" date="2017-06" db="EMBL/GenBank/DDBJ databases">
        <title>Herbaspirillum phytohormonus sp. nov., isolated from the root nodule of Robinia pseudoacacia in lead-zinc mine.</title>
        <authorList>
            <person name="Fan M."/>
            <person name="Lin Y."/>
        </authorList>
    </citation>
    <scope>NUCLEOTIDE SEQUENCE [LARGE SCALE GENOMIC DNA]</scope>
    <source>
        <strain evidence="2 3">HZ10</strain>
    </source>
</reference>
<comment type="caution">
    <text evidence="2">The sequence shown here is derived from an EMBL/GenBank/DDBJ whole genome shotgun (WGS) entry which is preliminary data.</text>
</comment>
<dbReference type="InterPro" id="IPR021279">
    <property type="entry name" value="DUF2721"/>
</dbReference>
<organism evidence="2 3">
    <name type="scientific">Herbaspirillum robiniae</name>
    <dbReference type="NCBI Taxonomy" id="2014887"/>
    <lineage>
        <taxon>Bacteria</taxon>
        <taxon>Pseudomonadati</taxon>
        <taxon>Pseudomonadota</taxon>
        <taxon>Betaproteobacteria</taxon>
        <taxon>Burkholderiales</taxon>
        <taxon>Oxalobacteraceae</taxon>
        <taxon>Herbaspirillum</taxon>
    </lineage>
</organism>
<dbReference type="Pfam" id="PF11026">
    <property type="entry name" value="DUF2721"/>
    <property type="match status" value="1"/>
</dbReference>
<sequence>MMNLTTPALLFPATSLLLLAYTNRFLVLAQLIRNLQNQDKDDGRDRVIRQILNLRKRIVLTRYMQALGVSSFIMCAVSMFLIFIERDHMAEAFFGISLFLLVMSLLVSLWEITISTRAIEITLEDMEQKLRAASAIAPRRTPE</sequence>
<dbReference type="OrthoDB" id="9813525at2"/>
<evidence type="ECO:0000256" key="1">
    <source>
        <dbReference type="SAM" id="Phobius"/>
    </source>
</evidence>
<gene>
    <name evidence="2" type="ORF">CEJ42_13530</name>
</gene>
<accession>A0A246WRL8</accession>
<dbReference type="AlphaFoldDB" id="A0A246WRL8"/>
<feature type="transmembrane region" description="Helical" evidence="1">
    <location>
        <begin position="91"/>
        <end position="110"/>
    </location>
</feature>